<dbReference type="Gene3D" id="1.20.1280.290">
    <property type="match status" value="1"/>
</dbReference>
<dbReference type="RefSeq" id="WP_084239965.1">
    <property type="nucleotide sequence ID" value="NZ_FWXT01000002.1"/>
</dbReference>
<dbReference type="OrthoDB" id="122062at2"/>
<keyword evidence="3" id="KW-1185">Reference proteome</keyword>
<protein>
    <submittedName>
        <fullName evidence="2">MtN3 and saliva related transmembrane protein</fullName>
    </submittedName>
</protein>
<dbReference type="EMBL" id="FWXT01000002">
    <property type="protein sequence ID" value="SMC87727.1"/>
    <property type="molecule type" value="Genomic_DNA"/>
</dbReference>
<gene>
    <name evidence="2" type="ORF">SAMN04488524_3158</name>
</gene>
<organism evidence="2 3">
    <name type="scientific">Pedobacter africanus</name>
    <dbReference type="NCBI Taxonomy" id="151894"/>
    <lineage>
        <taxon>Bacteria</taxon>
        <taxon>Pseudomonadati</taxon>
        <taxon>Bacteroidota</taxon>
        <taxon>Sphingobacteriia</taxon>
        <taxon>Sphingobacteriales</taxon>
        <taxon>Sphingobacteriaceae</taxon>
        <taxon>Pedobacter</taxon>
    </lineage>
</organism>
<accession>A0A1W2CR41</accession>
<keyword evidence="1" id="KW-1133">Transmembrane helix</keyword>
<feature type="transmembrane region" description="Helical" evidence="1">
    <location>
        <begin position="60"/>
        <end position="79"/>
    </location>
</feature>
<dbReference type="InterPro" id="IPR004316">
    <property type="entry name" value="SWEET_rpt"/>
</dbReference>
<name>A0A1W2CR41_9SPHI</name>
<dbReference type="AlphaFoldDB" id="A0A1W2CR41"/>
<dbReference type="GO" id="GO:0016020">
    <property type="term" value="C:membrane"/>
    <property type="evidence" value="ECO:0007669"/>
    <property type="project" value="InterPro"/>
</dbReference>
<evidence type="ECO:0000313" key="3">
    <source>
        <dbReference type="Proteomes" id="UP000192756"/>
    </source>
</evidence>
<reference evidence="3" key="1">
    <citation type="submission" date="2017-04" db="EMBL/GenBank/DDBJ databases">
        <authorList>
            <person name="Varghese N."/>
            <person name="Submissions S."/>
        </authorList>
    </citation>
    <scope>NUCLEOTIDE SEQUENCE [LARGE SCALE GENOMIC DNA]</scope>
    <source>
        <strain evidence="3">DSM 12126</strain>
    </source>
</reference>
<evidence type="ECO:0000256" key="1">
    <source>
        <dbReference type="SAM" id="Phobius"/>
    </source>
</evidence>
<dbReference type="InterPro" id="IPR047662">
    <property type="entry name" value="SemiSWEET"/>
</dbReference>
<sequence length="90" mass="10118">MESIQTLGLAAGICTSSSVIPQLIKTIQEKKASDVSWIMFIVLILGNSLWIYYGCAKSDIPIIATNIFSLLLNTAMLFCKWKYRKKTNRT</sequence>
<dbReference type="Proteomes" id="UP000192756">
    <property type="component" value="Unassembled WGS sequence"/>
</dbReference>
<dbReference type="NCBIfam" id="NF037968">
    <property type="entry name" value="SemiSWEET_2"/>
    <property type="match status" value="1"/>
</dbReference>
<dbReference type="GO" id="GO:0051119">
    <property type="term" value="F:sugar transmembrane transporter activity"/>
    <property type="evidence" value="ECO:0007669"/>
    <property type="project" value="InterPro"/>
</dbReference>
<keyword evidence="1 2" id="KW-0812">Transmembrane</keyword>
<dbReference type="STRING" id="151894.SAMN04488524_3158"/>
<dbReference type="Pfam" id="PF03083">
    <property type="entry name" value="MtN3_slv"/>
    <property type="match status" value="1"/>
</dbReference>
<keyword evidence="1" id="KW-0472">Membrane</keyword>
<proteinExistence type="predicted"/>
<feature type="transmembrane region" description="Helical" evidence="1">
    <location>
        <begin position="36"/>
        <end position="54"/>
    </location>
</feature>
<evidence type="ECO:0000313" key="2">
    <source>
        <dbReference type="EMBL" id="SMC87727.1"/>
    </source>
</evidence>